<sequence length="523" mass="59818">MSNFDLVYQAAKKRDAKKISLLRLKDNSYLYEKKGLALTPAGQCAEDGDWESACWLMTEFNDSIDSILYGAVIGGHIKSMQPSMDALPEPLKIIINKRDWYSDREMLKAFAQSGDITVLSQYLKDNEKIPPGAIKAAVHGAAYGNQVDVINLLLEKFPENRDELLCCVLEGAAWGGHQELLLRFLNQYNRGKNILFREIDCHAMWAIMRGCGSGGQVELLTFLKSHYTHIHSSDLYDAFKSAVFYNQDDFVMTELKQDHRLIEYAQYATAVMRRIDFLEQLLTKESDFSGIAIFIKDQIISTNALFTYLIAFTKPEFVPKVCKALVARKEIDATIIENIAQIEKNALKVIDLKNRYGITTHQARFLYEHPEILPLIVSTQYDTDGLYNLVKDKEDLNYWQFVDLVKRVQKNKAKSQLVDDLEDYLNTKSLWWYNHRSRCASFLEALKETRSHKACRSLVGEQFRLFAAPPAPSPSATQDTPKHASAVKQNAVKDEYYDALKKFHDSFIDDEKTRNDSTSMSFI</sequence>
<protein>
    <recommendedName>
        <fullName evidence="3">Ankyrin repeats (3 copies)</fullName>
    </recommendedName>
</protein>
<accession>A0A9X2D189</accession>
<comment type="caution">
    <text evidence="1">The sequence shown here is derived from an EMBL/GenBank/DDBJ whole genome shotgun (WGS) entry which is preliminary data.</text>
</comment>
<evidence type="ECO:0000313" key="2">
    <source>
        <dbReference type="Proteomes" id="UP001139721"/>
    </source>
</evidence>
<evidence type="ECO:0000313" key="1">
    <source>
        <dbReference type="EMBL" id="MCL9684541.1"/>
    </source>
</evidence>
<keyword evidence="2" id="KW-1185">Reference proteome</keyword>
<proteinExistence type="predicted"/>
<dbReference type="InterPro" id="IPR036770">
    <property type="entry name" value="Ankyrin_rpt-contain_sf"/>
</dbReference>
<name>A0A9X2D189_9GAMM</name>
<dbReference type="EMBL" id="JAJKBJ010000011">
    <property type="protein sequence ID" value="MCL9684541.1"/>
    <property type="molecule type" value="Genomic_DNA"/>
</dbReference>
<evidence type="ECO:0008006" key="3">
    <source>
        <dbReference type="Google" id="ProtNLM"/>
    </source>
</evidence>
<organism evidence="1 2">
    <name type="scientific">Legionella maioricensis</name>
    <dbReference type="NCBI Taxonomy" id="2896528"/>
    <lineage>
        <taxon>Bacteria</taxon>
        <taxon>Pseudomonadati</taxon>
        <taxon>Pseudomonadota</taxon>
        <taxon>Gammaproteobacteria</taxon>
        <taxon>Legionellales</taxon>
        <taxon>Legionellaceae</taxon>
        <taxon>Legionella</taxon>
    </lineage>
</organism>
<reference evidence="1" key="1">
    <citation type="submission" date="2021-11" db="EMBL/GenBank/DDBJ databases">
        <title>Legionella maioricencis sp. nov., a new species isolated from hot water samples in Mallorca.</title>
        <authorList>
            <person name="Crespi S."/>
            <person name="Drasar V."/>
            <person name="Salva-Serra F."/>
            <person name="Jaen-Luchoro D."/>
            <person name="Pineiro-Iglesias B."/>
            <person name="Aliaga F."/>
            <person name="Fernandez-Juarez V."/>
            <person name="Coll G."/>
            <person name="Moore E.R.B."/>
            <person name="Bennasar-Figueras A."/>
        </authorList>
    </citation>
    <scope>NUCLEOTIDE SEQUENCE</scope>
    <source>
        <strain evidence="1">HCPI-6</strain>
    </source>
</reference>
<gene>
    <name evidence="1" type="ORF">LOX96_10590</name>
</gene>
<dbReference type="RefSeq" id="WP_250422081.1">
    <property type="nucleotide sequence ID" value="NZ_JAJKBJ010000011.1"/>
</dbReference>
<dbReference type="Proteomes" id="UP001139721">
    <property type="component" value="Unassembled WGS sequence"/>
</dbReference>
<dbReference type="AlphaFoldDB" id="A0A9X2D189"/>
<dbReference type="SUPFAM" id="SSF48403">
    <property type="entry name" value="Ankyrin repeat"/>
    <property type="match status" value="1"/>
</dbReference>